<name>A0A0B6YU86_9EUPU</name>
<reference evidence="2" key="1">
    <citation type="submission" date="2014-12" db="EMBL/GenBank/DDBJ databases">
        <title>Insight into the proteome of Arion vulgaris.</title>
        <authorList>
            <person name="Aradska J."/>
            <person name="Bulat T."/>
            <person name="Smidak R."/>
            <person name="Sarate P."/>
            <person name="Gangsoo J."/>
            <person name="Sialana F."/>
            <person name="Bilban M."/>
            <person name="Lubec G."/>
        </authorList>
    </citation>
    <scope>NUCLEOTIDE SEQUENCE</scope>
    <source>
        <tissue evidence="2">Skin</tissue>
    </source>
</reference>
<feature type="compositionally biased region" description="Polar residues" evidence="1">
    <location>
        <begin position="62"/>
        <end position="73"/>
    </location>
</feature>
<proteinExistence type="predicted"/>
<evidence type="ECO:0000256" key="1">
    <source>
        <dbReference type="SAM" id="MobiDB-lite"/>
    </source>
</evidence>
<dbReference type="AlphaFoldDB" id="A0A0B6YU86"/>
<sequence>KNKPINLTKSQTGSSVDQTIKDKCEYGSVDLNLETISRVHENSETKIKSPSAVQAKHEVDSQLKSSDSSCADV</sequence>
<feature type="non-terminal residue" evidence="2">
    <location>
        <position position="1"/>
    </location>
</feature>
<protein>
    <submittedName>
        <fullName evidence="2">Uncharacterized protein</fullName>
    </submittedName>
</protein>
<dbReference type="EMBL" id="HACG01012948">
    <property type="protein sequence ID" value="CEK59813.1"/>
    <property type="molecule type" value="Transcribed_RNA"/>
</dbReference>
<gene>
    <name evidence="2" type="primary">ORF37494</name>
</gene>
<feature type="region of interest" description="Disordered" evidence="1">
    <location>
        <begin position="42"/>
        <end position="73"/>
    </location>
</feature>
<feature type="non-terminal residue" evidence="2">
    <location>
        <position position="73"/>
    </location>
</feature>
<organism evidence="2">
    <name type="scientific">Arion vulgaris</name>
    <dbReference type="NCBI Taxonomy" id="1028688"/>
    <lineage>
        <taxon>Eukaryota</taxon>
        <taxon>Metazoa</taxon>
        <taxon>Spiralia</taxon>
        <taxon>Lophotrochozoa</taxon>
        <taxon>Mollusca</taxon>
        <taxon>Gastropoda</taxon>
        <taxon>Heterobranchia</taxon>
        <taxon>Euthyneura</taxon>
        <taxon>Panpulmonata</taxon>
        <taxon>Eupulmonata</taxon>
        <taxon>Stylommatophora</taxon>
        <taxon>Helicina</taxon>
        <taxon>Arionoidea</taxon>
        <taxon>Arionidae</taxon>
        <taxon>Arion</taxon>
    </lineage>
</organism>
<evidence type="ECO:0000313" key="2">
    <source>
        <dbReference type="EMBL" id="CEK59813.1"/>
    </source>
</evidence>
<accession>A0A0B6YU86</accession>